<gene>
    <name evidence="6" type="primary">tssM</name>
    <name evidence="6" type="ORF">V3I05_06650</name>
</gene>
<keyword evidence="1" id="KW-0472">Membrane</keyword>
<organism evidence="6 7">
    <name type="scientific">Helicobacter mastomyrinus</name>
    <dbReference type="NCBI Taxonomy" id="287948"/>
    <lineage>
        <taxon>Bacteria</taxon>
        <taxon>Pseudomonadati</taxon>
        <taxon>Campylobacterota</taxon>
        <taxon>Epsilonproteobacteria</taxon>
        <taxon>Campylobacterales</taxon>
        <taxon>Helicobacteraceae</taxon>
        <taxon>Helicobacter</taxon>
    </lineage>
</organism>
<dbReference type="SUPFAM" id="SSF52540">
    <property type="entry name" value="P-loop containing nucleoside triphosphate hydrolases"/>
    <property type="match status" value="1"/>
</dbReference>
<feature type="transmembrane region" description="Helical" evidence="1">
    <location>
        <begin position="14"/>
        <end position="36"/>
    </location>
</feature>
<sequence length="1184" mass="138910">MFGKIFNYLKSKTFLYILLICFALLLSVLFYIYSPLFAFNDIYIFSSALTRIQVLIVVWLLIFFIFLYRPLIHLIQSLKNEKHIQYKEIKQEVTKAFRRAKRNYFIALNDAKSMWKRKLYLKNIPLVIIIGNEGAGKSSFINYANIQYPLSESLTSYKKFHKSTNNFNLYISQKGALLDTEGNYFAQENFRQTSNTDEIAEDNLEKNKDFLIKKGVWNQFLHFLNTNTFHSKLNGIVLIIDVHAFLQNPKQYEQNVLQYLSKRVSDCEENLGLQLPIYIVFNKIDLLEGMRTYWDIFDESIANKMLGLTLDKNSSKLELQNTFTELSNSLLYTFMRRNQSLHSLEDKNLALLFLKQLDVLFALAIDFILQAKEQNAFKNKSYIRGVYFTSAYQENVPRNYLLDAVCEKYEIKKPPAKSATKQNKRSYFVQGLLEHIFLKDAHLSSMIKTSWQTFRLAFGTISICIFGYVFCTYLIHKTYKEVDKSHITFNSITSLLANTSSYEHLTLQEKTELMLHLKAILKNYPSLFEKPSIIQYFSLNFSYQGFLPARDFYYAINEEVIGKTLLREMEQILLHNTDQTTLIETIYMYQSLYDEAYINKPLLANWVIKNWQPFAKYKIPKDDFITAIEDLAIGNLSHTQPKDTQALHIAKTQIMRLEQQQRIYTIMAFRNSLKKQSFFNLKDKVGTAFYMIFEHTDKLSQIDKTYTKDGLMEFLNNLDTNIQTAIKIESWAYNEKMQYQALTEQAQRDLYTHIISIYLNDYKQRWEELLQAISPKQYTDKNNILTQLQILSESTNPLNSLIKIVNDNTHLNDTLLLNYAYSLGLPSSDIKAQFTYISNSFKDYYDFIGEKSLLLSQIDSFNDIKKQSSTEEIKEILAKDIQNMSGKITEFTKDDTKNIKDKLIYILEGSNDETDAFVELKRNTAMLPHALKQYYNEISTLSWNVIEKSTYALLNNAWKKEVYDTFINDISPFYPFNAYSDKSLPLNTFKDFFGNTGTLQSFYTQYLSKILQKKGNTYVPNPAYSETIKLSAQFISFFNQISNLNSIFDNNNNLTLNFFIQCLDLSSDFSSLDISYNNQTLHYDHTFNPKIQIIIEQFNSSTELRLSVNDYYQMPQYNKIYNGEWAWLRFIKDITPAQNTGNTLYFENNKQWYFDFSITPNRLELLHLSRILTHFNMPQLITQQ</sequence>
<dbReference type="InterPro" id="IPR009612">
    <property type="entry name" value="IcmF-rel"/>
</dbReference>
<keyword evidence="1" id="KW-0812">Transmembrane</keyword>
<evidence type="ECO:0000259" key="3">
    <source>
        <dbReference type="Pfam" id="PF06761"/>
    </source>
</evidence>
<feature type="transmembrane region" description="Helical" evidence="1">
    <location>
        <begin position="42"/>
        <end position="68"/>
    </location>
</feature>
<evidence type="ECO:0000256" key="1">
    <source>
        <dbReference type="SAM" id="Phobius"/>
    </source>
</evidence>
<protein>
    <submittedName>
        <fullName evidence="6">Type VI secretion system membrane subunit TssM</fullName>
    </submittedName>
</protein>
<dbReference type="Gene3D" id="3.40.50.300">
    <property type="entry name" value="P-loop containing nucleotide triphosphate hydrolases"/>
    <property type="match status" value="1"/>
</dbReference>
<dbReference type="InterPro" id="IPR053156">
    <property type="entry name" value="T6SS_TssM-like"/>
</dbReference>
<dbReference type="InterPro" id="IPR027417">
    <property type="entry name" value="P-loop_NTPase"/>
</dbReference>
<feature type="domain" description="Type VI secretion system component TssM1 N-terminal" evidence="4">
    <location>
        <begin position="215"/>
        <end position="456"/>
    </location>
</feature>
<dbReference type="Pfam" id="PF06744">
    <property type="entry name" value="IcmF_C"/>
    <property type="match status" value="1"/>
</dbReference>
<dbReference type="RefSeq" id="WP_343353042.1">
    <property type="nucleotide sequence ID" value="NZ_CP145316.1"/>
</dbReference>
<reference evidence="6 7" key="1">
    <citation type="submission" date="2024-02" db="EMBL/GenBank/DDBJ databases">
        <title>Genome and pathogenicity analysis of Helicobacter mastomyrinus isolated from mice.</title>
        <authorList>
            <person name="Zhu L."/>
        </authorList>
    </citation>
    <scope>NUCLEOTIDE SEQUENCE [LARGE SCALE GENOMIC DNA]</scope>
    <source>
        <strain evidence="6 7">Hm-17</strain>
    </source>
</reference>
<dbReference type="Pfam" id="PF14331">
    <property type="entry name" value="IcmF-related_N"/>
    <property type="match status" value="1"/>
</dbReference>
<feature type="domain" description="IcmF-related" evidence="3">
    <location>
        <begin position="548"/>
        <end position="809"/>
    </location>
</feature>
<dbReference type="InterPro" id="IPR017731">
    <property type="entry name" value="TssM1-like"/>
</dbReference>
<dbReference type="Pfam" id="PF06761">
    <property type="entry name" value="IcmF-related"/>
    <property type="match status" value="1"/>
</dbReference>
<evidence type="ECO:0000313" key="7">
    <source>
        <dbReference type="Proteomes" id="UP001434737"/>
    </source>
</evidence>
<dbReference type="InterPro" id="IPR048677">
    <property type="entry name" value="TssM1_hel"/>
</dbReference>
<dbReference type="InterPro" id="IPR010623">
    <property type="entry name" value="IcmF_C"/>
</dbReference>
<dbReference type="PANTHER" id="PTHR36153">
    <property type="entry name" value="INNER MEMBRANE PROTEIN-RELATED"/>
    <property type="match status" value="1"/>
</dbReference>
<feature type="transmembrane region" description="Helical" evidence="1">
    <location>
        <begin position="456"/>
        <end position="475"/>
    </location>
</feature>
<proteinExistence type="predicted"/>
<evidence type="ECO:0000259" key="5">
    <source>
        <dbReference type="Pfam" id="PF21070"/>
    </source>
</evidence>
<evidence type="ECO:0000259" key="2">
    <source>
        <dbReference type="Pfam" id="PF06744"/>
    </source>
</evidence>
<feature type="domain" description="Type VI secretion system component TssM1 helical" evidence="5">
    <location>
        <begin position="953"/>
        <end position="1047"/>
    </location>
</feature>
<dbReference type="InterPro" id="IPR025743">
    <property type="entry name" value="TssM1_N"/>
</dbReference>
<evidence type="ECO:0000313" key="6">
    <source>
        <dbReference type="EMBL" id="XAM17363.1"/>
    </source>
</evidence>
<name>A0ABZ3F2N8_9HELI</name>
<accession>A0ABZ3F2N8</accession>
<dbReference type="Pfam" id="PF21070">
    <property type="entry name" value="IcmF_helical"/>
    <property type="match status" value="1"/>
</dbReference>
<dbReference type="Proteomes" id="UP001434737">
    <property type="component" value="Chromosome"/>
</dbReference>
<feature type="domain" description="Type VI secretion system IcmF C-terminal" evidence="2">
    <location>
        <begin position="1058"/>
        <end position="1156"/>
    </location>
</feature>
<keyword evidence="1" id="KW-1133">Transmembrane helix</keyword>
<dbReference type="PANTHER" id="PTHR36153:SF1">
    <property type="entry name" value="TYPE VI SECRETION SYSTEM COMPONENT TSSM1"/>
    <property type="match status" value="1"/>
</dbReference>
<evidence type="ECO:0000259" key="4">
    <source>
        <dbReference type="Pfam" id="PF14331"/>
    </source>
</evidence>
<keyword evidence="7" id="KW-1185">Reference proteome</keyword>
<dbReference type="EMBL" id="CP145316">
    <property type="protein sequence ID" value="XAM17363.1"/>
    <property type="molecule type" value="Genomic_DNA"/>
</dbReference>
<dbReference type="NCBIfam" id="TIGR03348">
    <property type="entry name" value="VI_IcmF"/>
    <property type="match status" value="1"/>
</dbReference>